<sequence>MSTPASGIKEVDGDRVIAASRRPDGTIRKERKVRPGFVPQEDVTRYSNEKVEASKVPKGYVPGMVLKSAPPTASDSAPKSKSAKKNAARAAKKAAEKESGEGAGLGSQSSAPAPAPAPSKEAPVPTAPACFSSTTADAEKKLKNLRKKLRQIEELQDRADKGEELVAEQKEKLAGRKKVEDDISELEAAVKKLSV</sequence>
<accession>A0AAD5SJK7</accession>
<dbReference type="PANTHER" id="PTHR22959">
    <property type="entry name" value="PYM PROTEIN"/>
    <property type="match status" value="1"/>
</dbReference>
<feature type="compositionally biased region" description="Basic and acidic residues" evidence="1">
    <location>
        <begin position="42"/>
        <end position="55"/>
    </location>
</feature>
<dbReference type="SMART" id="SM01273">
    <property type="entry name" value="Mago-bind"/>
    <property type="match status" value="1"/>
</dbReference>
<comment type="caution">
    <text evidence="3">The sequence shown here is derived from an EMBL/GenBank/DDBJ whole genome shotgun (WGS) entry which is preliminary data.</text>
</comment>
<dbReference type="GO" id="GO:0035145">
    <property type="term" value="C:exon-exon junction complex"/>
    <property type="evidence" value="ECO:0007669"/>
    <property type="project" value="TreeGrafter"/>
</dbReference>
<dbReference type="Pfam" id="PF09282">
    <property type="entry name" value="Mago-bind"/>
    <property type="match status" value="1"/>
</dbReference>
<proteinExistence type="predicted"/>
<dbReference type="Proteomes" id="UP001212841">
    <property type="component" value="Unassembled WGS sequence"/>
</dbReference>
<feature type="region of interest" description="Disordered" evidence="1">
    <location>
        <begin position="1"/>
        <end position="137"/>
    </location>
</feature>
<evidence type="ECO:0000259" key="2">
    <source>
        <dbReference type="SMART" id="SM01273"/>
    </source>
</evidence>
<feature type="domain" description="WIBG Mago-binding" evidence="2">
    <location>
        <begin position="13"/>
        <end position="39"/>
    </location>
</feature>
<dbReference type="GO" id="GO:0005737">
    <property type="term" value="C:cytoplasm"/>
    <property type="evidence" value="ECO:0007669"/>
    <property type="project" value="TreeGrafter"/>
</dbReference>
<protein>
    <recommendedName>
        <fullName evidence="2">WIBG Mago-binding domain-containing protein</fullName>
    </recommendedName>
</protein>
<dbReference type="AlphaFoldDB" id="A0AAD5SJK7"/>
<name>A0AAD5SJK7_9FUNG</name>
<dbReference type="GO" id="GO:0003723">
    <property type="term" value="F:RNA binding"/>
    <property type="evidence" value="ECO:0007669"/>
    <property type="project" value="TreeGrafter"/>
</dbReference>
<evidence type="ECO:0000313" key="4">
    <source>
        <dbReference type="Proteomes" id="UP001212841"/>
    </source>
</evidence>
<dbReference type="SUPFAM" id="SSF101931">
    <property type="entry name" value="Pym (Within the bgcn gene intron protein, WIBG), N-terminal domain"/>
    <property type="match status" value="1"/>
</dbReference>
<evidence type="ECO:0000313" key="3">
    <source>
        <dbReference type="EMBL" id="KAJ3056288.1"/>
    </source>
</evidence>
<feature type="compositionally biased region" description="Basic and acidic residues" evidence="1">
    <location>
        <begin position="9"/>
        <end position="28"/>
    </location>
</feature>
<dbReference type="InterPro" id="IPR015362">
    <property type="entry name" value="WIBG_mago-bd"/>
</dbReference>
<organism evidence="3 4">
    <name type="scientific">Rhizophlyctis rosea</name>
    <dbReference type="NCBI Taxonomy" id="64517"/>
    <lineage>
        <taxon>Eukaryota</taxon>
        <taxon>Fungi</taxon>
        <taxon>Fungi incertae sedis</taxon>
        <taxon>Chytridiomycota</taxon>
        <taxon>Chytridiomycota incertae sedis</taxon>
        <taxon>Chytridiomycetes</taxon>
        <taxon>Rhizophlyctidales</taxon>
        <taxon>Rhizophlyctidaceae</taxon>
        <taxon>Rhizophlyctis</taxon>
    </lineage>
</organism>
<dbReference type="InterPro" id="IPR039333">
    <property type="entry name" value="PYM1"/>
</dbReference>
<gene>
    <name evidence="3" type="ORF">HK097_007500</name>
</gene>
<dbReference type="PANTHER" id="PTHR22959:SF0">
    <property type="entry name" value="PARTNER OF Y14 AND MAGO"/>
    <property type="match status" value="1"/>
</dbReference>
<dbReference type="InterPro" id="IPR036348">
    <property type="entry name" value="WIBG_N_sf"/>
</dbReference>
<dbReference type="GO" id="GO:1903259">
    <property type="term" value="P:exon-exon junction complex disassembly"/>
    <property type="evidence" value="ECO:0007669"/>
    <property type="project" value="InterPro"/>
</dbReference>
<feature type="compositionally biased region" description="Basic residues" evidence="1">
    <location>
        <begin position="81"/>
        <end position="92"/>
    </location>
</feature>
<evidence type="ECO:0000256" key="1">
    <source>
        <dbReference type="SAM" id="MobiDB-lite"/>
    </source>
</evidence>
<reference evidence="3" key="1">
    <citation type="submission" date="2020-05" db="EMBL/GenBank/DDBJ databases">
        <title>Phylogenomic resolution of chytrid fungi.</title>
        <authorList>
            <person name="Stajich J.E."/>
            <person name="Amses K."/>
            <person name="Simmons R."/>
            <person name="Seto K."/>
            <person name="Myers J."/>
            <person name="Bonds A."/>
            <person name="Quandt C.A."/>
            <person name="Barry K."/>
            <person name="Liu P."/>
            <person name="Grigoriev I."/>
            <person name="Longcore J.E."/>
            <person name="James T.Y."/>
        </authorList>
    </citation>
    <scope>NUCLEOTIDE SEQUENCE</scope>
    <source>
        <strain evidence="3">JEL0318</strain>
    </source>
</reference>
<dbReference type="EMBL" id="JADGJD010000039">
    <property type="protein sequence ID" value="KAJ3056288.1"/>
    <property type="molecule type" value="Genomic_DNA"/>
</dbReference>
<keyword evidence="4" id="KW-1185">Reference proteome</keyword>
<feature type="compositionally biased region" description="Low complexity" evidence="1">
    <location>
        <begin position="67"/>
        <end position="80"/>
    </location>
</feature>